<sequence>MKKPPAPEALYLPDVESHTSDGHYGRMIAGAKAAGFAPPGIWHLFAFKPRMTDALAAFTHEVMRGPSPLSAGMRELIAAYTSRRNACVF</sequence>
<dbReference type="InterPro" id="IPR029032">
    <property type="entry name" value="AhpD-like"/>
</dbReference>
<dbReference type="Proteomes" id="UP000273405">
    <property type="component" value="Unassembled WGS sequence"/>
</dbReference>
<name>A0A3A8N4V3_9BACT</name>
<organism evidence="1 2">
    <name type="scientific">Corallococcus sicarius</name>
    <dbReference type="NCBI Taxonomy" id="2316726"/>
    <lineage>
        <taxon>Bacteria</taxon>
        <taxon>Pseudomonadati</taxon>
        <taxon>Myxococcota</taxon>
        <taxon>Myxococcia</taxon>
        <taxon>Myxococcales</taxon>
        <taxon>Cystobacterineae</taxon>
        <taxon>Myxococcaceae</taxon>
        <taxon>Corallococcus</taxon>
    </lineage>
</organism>
<reference evidence="2" key="1">
    <citation type="submission" date="2018-09" db="EMBL/GenBank/DDBJ databases">
        <authorList>
            <person name="Livingstone P.G."/>
            <person name="Whitworth D.E."/>
        </authorList>
    </citation>
    <scope>NUCLEOTIDE SEQUENCE [LARGE SCALE GENOMIC DNA]</scope>
    <source>
        <strain evidence="2">CA040B</strain>
    </source>
</reference>
<dbReference type="OrthoDB" id="5521565at2"/>
<proteinExistence type="predicted"/>
<dbReference type="AlphaFoldDB" id="A0A3A8N4V3"/>
<keyword evidence="2" id="KW-1185">Reference proteome</keyword>
<dbReference type="GO" id="GO:0004601">
    <property type="term" value="F:peroxidase activity"/>
    <property type="evidence" value="ECO:0007669"/>
    <property type="project" value="UniProtKB-KW"/>
</dbReference>
<dbReference type="EMBL" id="RAWG01000192">
    <property type="protein sequence ID" value="RKH38530.1"/>
    <property type="molecule type" value="Genomic_DNA"/>
</dbReference>
<keyword evidence="1" id="KW-0560">Oxidoreductase</keyword>
<comment type="caution">
    <text evidence="1">The sequence shown here is derived from an EMBL/GenBank/DDBJ whole genome shotgun (WGS) entry which is preliminary data.</text>
</comment>
<evidence type="ECO:0000313" key="2">
    <source>
        <dbReference type="Proteomes" id="UP000273405"/>
    </source>
</evidence>
<dbReference type="Gene3D" id="1.20.1290.10">
    <property type="entry name" value="AhpD-like"/>
    <property type="match status" value="1"/>
</dbReference>
<gene>
    <name evidence="1" type="ORF">D7X12_26085</name>
</gene>
<evidence type="ECO:0000313" key="1">
    <source>
        <dbReference type="EMBL" id="RKH38530.1"/>
    </source>
</evidence>
<accession>A0A3A8N4V3</accession>
<protein>
    <submittedName>
        <fullName evidence="1">Peroxidase</fullName>
    </submittedName>
</protein>
<dbReference type="RefSeq" id="WP_120627991.1">
    <property type="nucleotide sequence ID" value="NZ_RAWG01000192.1"/>
</dbReference>
<dbReference type="SUPFAM" id="SSF69118">
    <property type="entry name" value="AhpD-like"/>
    <property type="match status" value="1"/>
</dbReference>
<keyword evidence="1" id="KW-0575">Peroxidase</keyword>